<name>A0A212CLX3_CEREH</name>
<sequence length="171" mass="19119">MGTCAQLAGSLVVIPRSLMPRAKNISLSGRRYAQQATGQSDIDKEDSLACKRNVVCRTHTGDAHHDVFVDEAPPVSSWFQSFVASYFCFQHFLFPKPLGPSVSKKNDDKITHSILLMTEELSSQEATYKIDEYWLSTNTRTVVSDLEVSDSFAGFTSISRYDERARGNKET</sequence>
<accession>A0A212CLX3</accession>
<evidence type="ECO:0000313" key="2">
    <source>
        <dbReference type="Proteomes" id="UP000242450"/>
    </source>
</evidence>
<dbReference type="AlphaFoldDB" id="A0A212CLX3"/>
<proteinExistence type="predicted"/>
<comment type="caution">
    <text evidence="1">The sequence shown here is derived from an EMBL/GenBank/DDBJ whole genome shotgun (WGS) entry which is preliminary data.</text>
</comment>
<keyword evidence="2" id="KW-1185">Reference proteome</keyword>
<organism evidence="1 2">
    <name type="scientific">Cervus elaphus hippelaphus</name>
    <name type="common">European red deer</name>
    <dbReference type="NCBI Taxonomy" id="46360"/>
    <lineage>
        <taxon>Eukaryota</taxon>
        <taxon>Metazoa</taxon>
        <taxon>Chordata</taxon>
        <taxon>Craniata</taxon>
        <taxon>Vertebrata</taxon>
        <taxon>Euteleostomi</taxon>
        <taxon>Mammalia</taxon>
        <taxon>Eutheria</taxon>
        <taxon>Laurasiatheria</taxon>
        <taxon>Artiodactyla</taxon>
        <taxon>Ruminantia</taxon>
        <taxon>Pecora</taxon>
        <taxon>Cervidae</taxon>
        <taxon>Cervinae</taxon>
        <taxon>Cervus</taxon>
    </lineage>
</organism>
<evidence type="ECO:0000313" key="1">
    <source>
        <dbReference type="EMBL" id="OWK06961.1"/>
    </source>
</evidence>
<gene>
    <name evidence="1" type="ORF">Celaphus_00018492</name>
</gene>
<dbReference type="EMBL" id="MKHE01000017">
    <property type="protein sequence ID" value="OWK06961.1"/>
    <property type="molecule type" value="Genomic_DNA"/>
</dbReference>
<protein>
    <submittedName>
        <fullName evidence="1">Uncharacterized protein</fullName>
    </submittedName>
</protein>
<dbReference type="Proteomes" id="UP000242450">
    <property type="component" value="Chromosome 17"/>
</dbReference>
<reference evidence="1 2" key="1">
    <citation type="journal article" date="2018" name="Mol. Genet. Genomics">
        <title>The red deer Cervus elaphus genome CerEla1.0: sequencing, annotating, genes, and chromosomes.</title>
        <authorList>
            <person name="Bana N.A."/>
            <person name="Nyiri A."/>
            <person name="Nagy J."/>
            <person name="Frank K."/>
            <person name="Nagy T."/>
            <person name="Steger V."/>
            <person name="Schiller M."/>
            <person name="Lakatos P."/>
            <person name="Sugar L."/>
            <person name="Horn P."/>
            <person name="Barta E."/>
            <person name="Orosz L."/>
        </authorList>
    </citation>
    <scope>NUCLEOTIDE SEQUENCE [LARGE SCALE GENOMIC DNA]</scope>
    <source>
        <strain evidence="1">Hungarian</strain>
    </source>
</reference>